<comment type="caution">
    <text evidence="3">The sequence shown here is derived from an EMBL/GenBank/DDBJ whole genome shotgun (WGS) entry which is preliminary data.</text>
</comment>
<evidence type="ECO:0000313" key="3">
    <source>
        <dbReference type="EMBL" id="MDK6028931.1"/>
    </source>
</evidence>
<proteinExistence type="predicted"/>
<dbReference type="Proteomes" id="UP001529235">
    <property type="component" value="Unassembled WGS sequence"/>
</dbReference>
<dbReference type="InterPro" id="IPR032465">
    <property type="entry name" value="ACMSD"/>
</dbReference>
<dbReference type="Pfam" id="PF04909">
    <property type="entry name" value="Amidohydro_2"/>
    <property type="match status" value="1"/>
</dbReference>
<evidence type="ECO:0000313" key="4">
    <source>
        <dbReference type="Proteomes" id="UP001529235"/>
    </source>
</evidence>
<evidence type="ECO:0000259" key="2">
    <source>
        <dbReference type="Pfam" id="PF04909"/>
    </source>
</evidence>
<organism evidence="3 4">
    <name type="scientific">Ignisphaera cupida</name>
    <dbReference type="NCBI Taxonomy" id="3050454"/>
    <lineage>
        <taxon>Archaea</taxon>
        <taxon>Thermoproteota</taxon>
        <taxon>Thermoprotei</taxon>
        <taxon>Desulfurococcales</taxon>
        <taxon>Desulfurococcaceae</taxon>
        <taxon>Ignisphaera</taxon>
    </lineage>
</organism>
<keyword evidence="1" id="KW-0456">Lyase</keyword>
<dbReference type="AlphaFoldDB" id="A0ABD4Z6I3"/>
<dbReference type="InterPro" id="IPR006680">
    <property type="entry name" value="Amidohydro-rel"/>
</dbReference>
<name>A0ABD4Z6I3_9CREN</name>
<feature type="domain" description="Amidohydrolase-related" evidence="2">
    <location>
        <begin position="71"/>
        <end position="276"/>
    </location>
</feature>
<dbReference type="GO" id="GO:0016829">
    <property type="term" value="F:lyase activity"/>
    <property type="evidence" value="ECO:0007669"/>
    <property type="project" value="UniProtKB-KW"/>
</dbReference>
<reference evidence="3 4" key="1">
    <citation type="submission" date="2023-05" db="EMBL/GenBank/DDBJ databases">
        <title>A new hyperthermophilic archaea 'Ignisphaera cupida' sp. nov. and description of the family 'Ignisphaeraceae' fam. nov.</title>
        <authorList>
            <person name="Podosokorskaya O.A."/>
            <person name="Elcheninov A.G."/>
            <person name="Klukina A."/>
            <person name="Merkel A.Y."/>
        </authorList>
    </citation>
    <scope>NUCLEOTIDE SEQUENCE [LARGE SCALE GENOMIC DNA]</scope>
    <source>
        <strain evidence="3 4">4213-co</strain>
    </source>
</reference>
<accession>A0ABD4Z6I3</accession>
<evidence type="ECO:0000256" key="1">
    <source>
        <dbReference type="ARBA" id="ARBA00023239"/>
    </source>
</evidence>
<sequence>MSKGICDVHIHSWGKETAEDVEKAFDKANVEKGAIFSYHPHLLRDVWTPISVEEFRNSIVHISGIQKMLSGRVYGFAFVDPRMVKDVNELVKLVEWAIADRELRGVKMIPAGWYPYEEWLYPLYEKIEELNVPILFHCGISWGFPDSSRFCRPTHYEALMKFKKLRFALAHICWPWVDEALAVGGRFLYPTKYGWISSPYGRSQLIIDISSGAPMQWKIDALFKAITYLGADMLIFGSDCGVDANCINAAVNRDLMILKTILARSDEEIEKIFRKNFEWFISGKLS</sequence>
<protein>
    <submittedName>
        <fullName evidence="3">Amidohydrolase family protein</fullName>
    </submittedName>
</protein>
<dbReference type="InterPro" id="IPR032466">
    <property type="entry name" value="Metal_Hydrolase"/>
</dbReference>
<dbReference type="SUPFAM" id="SSF51556">
    <property type="entry name" value="Metallo-dependent hydrolases"/>
    <property type="match status" value="1"/>
</dbReference>
<gene>
    <name evidence="3" type="ORF">QPL79_06105</name>
</gene>
<dbReference type="RefSeq" id="WP_285273915.1">
    <property type="nucleotide sequence ID" value="NZ_JASNVW010000003.1"/>
</dbReference>
<dbReference type="Gene3D" id="3.20.20.140">
    <property type="entry name" value="Metal-dependent hydrolases"/>
    <property type="match status" value="1"/>
</dbReference>
<dbReference type="PANTHER" id="PTHR21240">
    <property type="entry name" value="2-AMINO-3-CARBOXYLMUCONATE-6-SEMIALDEHYDE DECARBOXYLASE"/>
    <property type="match status" value="1"/>
</dbReference>
<dbReference type="EMBL" id="JASNVW010000003">
    <property type="protein sequence ID" value="MDK6028931.1"/>
    <property type="molecule type" value="Genomic_DNA"/>
</dbReference>
<keyword evidence="4" id="KW-1185">Reference proteome</keyword>